<comment type="caution">
    <text evidence="2">The sequence shown here is derived from an EMBL/GenBank/DDBJ whole genome shotgun (WGS) entry which is preliminary data.</text>
</comment>
<reference evidence="2" key="1">
    <citation type="submission" date="2023-08" db="EMBL/GenBank/DDBJ databases">
        <title>Draft sequence of the Babesia gibsoni genome.</title>
        <authorList>
            <person name="Yamagishi J.Y."/>
            <person name="Xuan X.X."/>
        </authorList>
    </citation>
    <scope>NUCLEOTIDE SEQUENCE</scope>
    <source>
        <strain evidence="2">Azabu</strain>
    </source>
</reference>
<dbReference type="Proteomes" id="UP001230268">
    <property type="component" value="Unassembled WGS sequence"/>
</dbReference>
<gene>
    <name evidence="2" type="ORF">BgAZ_500360</name>
</gene>
<name>A0AAD8LGD7_BABGI</name>
<proteinExistence type="predicted"/>
<protein>
    <submittedName>
        <fullName evidence="2">Uncharacterized protein</fullName>
    </submittedName>
</protein>
<evidence type="ECO:0000313" key="2">
    <source>
        <dbReference type="EMBL" id="KAK1441704.1"/>
    </source>
</evidence>
<accession>A0AAD8LGD7</accession>
<dbReference type="EMBL" id="JAVEPI010000005">
    <property type="protein sequence ID" value="KAK1441704.1"/>
    <property type="molecule type" value="Genomic_DNA"/>
</dbReference>
<evidence type="ECO:0000256" key="1">
    <source>
        <dbReference type="SAM" id="MobiDB-lite"/>
    </source>
</evidence>
<keyword evidence="3" id="KW-1185">Reference proteome</keyword>
<evidence type="ECO:0000313" key="3">
    <source>
        <dbReference type="Proteomes" id="UP001230268"/>
    </source>
</evidence>
<sequence>MHMQLHIPCLPALLRLSPGISCLPLRKPAKPSKPSKDKEKRKAQQTVGITRYVPYIPPALVTDTVSSLKDRESLAEVLDLVCSPIAPSDSQEDRQLFQATKEAYRTFQEALGQKYLERELLIHDNVLDAIQNLPEHLYDEAVSSESEPMPEPLTFQKAYREQLINNGLSDFEIRKLDAYRLLMYLRFPYLDVKARQPGLFWLEEKKAISRQKQASLLARKKKFK</sequence>
<organism evidence="2 3">
    <name type="scientific">Babesia gibsoni</name>
    <dbReference type="NCBI Taxonomy" id="33632"/>
    <lineage>
        <taxon>Eukaryota</taxon>
        <taxon>Sar</taxon>
        <taxon>Alveolata</taxon>
        <taxon>Apicomplexa</taxon>
        <taxon>Aconoidasida</taxon>
        <taxon>Piroplasmida</taxon>
        <taxon>Babesiidae</taxon>
        <taxon>Babesia</taxon>
    </lineage>
</organism>
<dbReference type="AlphaFoldDB" id="A0AAD8LGD7"/>
<feature type="region of interest" description="Disordered" evidence="1">
    <location>
        <begin position="25"/>
        <end position="45"/>
    </location>
</feature>